<dbReference type="GO" id="GO:0005829">
    <property type="term" value="C:cytosol"/>
    <property type="evidence" value="ECO:0007669"/>
    <property type="project" value="TreeGrafter"/>
</dbReference>
<evidence type="ECO:0000313" key="3">
    <source>
        <dbReference type="Proteomes" id="UP000287527"/>
    </source>
</evidence>
<gene>
    <name evidence="2" type="ORF">EPI11_02705</name>
</gene>
<dbReference type="InterPro" id="IPR013520">
    <property type="entry name" value="Ribonucl_H"/>
</dbReference>
<evidence type="ECO:0000313" key="2">
    <source>
        <dbReference type="EMBL" id="RWX03859.1"/>
    </source>
</evidence>
<name>A0A3S3QN67_9FLAO</name>
<keyword evidence="3" id="KW-1185">Reference proteome</keyword>
<dbReference type="SUPFAM" id="SSF53098">
    <property type="entry name" value="Ribonuclease H-like"/>
    <property type="match status" value="1"/>
</dbReference>
<dbReference type="PANTHER" id="PTHR30231">
    <property type="entry name" value="DNA POLYMERASE III SUBUNIT EPSILON"/>
    <property type="match status" value="1"/>
</dbReference>
<accession>A0A3S3QN67</accession>
<dbReference type="Proteomes" id="UP000287527">
    <property type="component" value="Unassembled WGS sequence"/>
</dbReference>
<dbReference type="InterPro" id="IPR036397">
    <property type="entry name" value="RNaseH_sf"/>
</dbReference>
<dbReference type="CDD" id="cd06130">
    <property type="entry name" value="DNA_pol_III_epsilon_like"/>
    <property type="match status" value="1"/>
</dbReference>
<dbReference type="SMART" id="SM00479">
    <property type="entry name" value="EXOIII"/>
    <property type="match status" value="1"/>
</dbReference>
<dbReference type="RefSeq" id="WP_128388412.1">
    <property type="nucleotide sequence ID" value="NZ_SBII01000001.1"/>
</dbReference>
<dbReference type="OrthoDB" id="9803913at2"/>
<dbReference type="PANTHER" id="PTHR30231:SF42">
    <property type="entry name" value="EXONUCLEASE"/>
    <property type="match status" value="1"/>
</dbReference>
<dbReference type="AlphaFoldDB" id="A0A3S3QN67"/>
<dbReference type="EMBL" id="SBII01000001">
    <property type="protein sequence ID" value="RWX03859.1"/>
    <property type="molecule type" value="Genomic_DNA"/>
</dbReference>
<comment type="caution">
    <text evidence="2">The sequence shown here is derived from an EMBL/GenBank/DDBJ whole genome shotgun (WGS) entry which is preliminary data.</text>
</comment>
<sequence length="173" mass="19943">MTFTAIDFETATGYAHSACAVGIVTVENGIIIEEYHTLIQPPDNEYWYRNVMVHGIKPVQTLNVPTFDTLFPQLRDRLFGKKLVAHNESFDRNVLAKTMKYYGLYYDELELADRWECTCKIYKAKGYKPANLKACSDRNGIQLNHHEALSDARACAKLYLLHDRQIKMNLSDF</sequence>
<dbReference type="Gene3D" id="3.30.420.10">
    <property type="entry name" value="Ribonuclease H-like superfamily/Ribonuclease H"/>
    <property type="match status" value="1"/>
</dbReference>
<dbReference type="GO" id="GO:0003676">
    <property type="term" value="F:nucleic acid binding"/>
    <property type="evidence" value="ECO:0007669"/>
    <property type="project" value="InterPro"/>
</dbReference>
<feature type="domain" description="Exonuclease" evidence="1">
    <location>
        <begin position="2"/>
        <end position="168"/>
    </location>
</feature>
<reference evidence="2 3" key="1">
    <citation type="submission" date="2019-01" db="EMBL/GenBank/DDBJ databases">
        <title>Flavobacterium sp. nov.,isolated from freshwater.</title>
        <authorList>
            <person name="Zhang R."/>
            <person name="Du Z.-J."/>
        </authorList>
    </citation>
    <scope>NUCLEOTIDE SEQUENCE [LARGE SCALE GENOMIC DNA]</scope>
    <source>
        <strain evidence="2 3">1E403</strain>
    </source>
</reference>
<dbReference type="GO" id="GO:0008408">
    <property type="term" value="F:3'-5' exonuclease activity"/>
    <property type="evidence" value="ECO:0007669"/>
    <property type="project" value="TreeGrafter"/>
</dbReference>
<protein>
    <submittedName>
        <fullName evidence="2">DNA polymerase III subunit epsilon</fullName>
    </submittedName>
</protein>
<dbReference type="Pfam" id="PF00929">
    <property type="entry name" value="RNase_T"/>
    <property type="match status" value="1"/>
</dbReference>
<dbReference type="InterPro" id="IPR012337">
    <property type="entry name" value="RNaseH-like_sf"/>
</dbReference>
<organism evidence="2 3">
    <name type="scientific">Flavobacterium cerinum</name>
    <dbReference type="NCBI Taxonomy" id="2502784"/>
    <lineage>
        <taxon>Bacteria</taxon>
        <taxon>Pseudomonadati</taxon>
        <taxon>Bacteroidota</taxon>
        <taxon>Flavobacteriia</taxon>
        <taxon>Flavobacteriales</taxon>
        <taxon>Flavobacteriaceae</taxon>
        <taxon>Flavobacterium</taxon>
    </lineage>
</organism>
<dbReference type="GO" id="GO:0006259">
    <property type="term" value="P:DNA metabolic process"/>
    <property type="evidence" value="ECO:0007669"/>
    <property type="project" value="UniProtKB-ARBA"/>
</dbReference>
<proteinExistence type="predicted"/>
<evidence type="ECO:0000259" key="1">
    <source>
        <dbReference type="SMART" id="SM00479"/>
    </source>
</evidence>